<dbReference type="EMBL" id="VCHE01000004">
    <property type="protein sequence ID" value="KAB2580226.1"/>
    <property type="molecule type" value="Genomic_DNA"/>
</dbReference>
<comment type="caution">
    <text evidence="3">The sequence shown here is derived from an EMBL/GenBank/DDBJ whole genome shotgun (WGS) entry which is preliminary data.</text>
</comment>
<evidence type="ECO:0000313" key="3">
    <source>
        <dbReference type="EMBL" id="KAB2580226.1"/>
    </source>
</evidence>
<keyword evidence="4" id="KW-1185">Reference proteome</keyword>
<dbReference type="Pfam" id="PF13302">
    <property type="entry name" value="Acetyltransf_3"/>
    <property type="match status" value="1"/>
</dbReference>
<evidence type="ECO:0000256" key="1">
    <source>
        <dbReference type="SAM" id="Coils"/>
    </source>
</evidence>
<dbReference type="OrthoDB" id="41238at2759"/>
<evidence type="ECO:0000313" key="4">
    <source>
        <dbReference type="Proteomes" id="UP000325902"/>
    </source>
</evidence>
<dbReference type="InterPro" id="IPR000182">
    <property type="entry name" value="GNAT_dom"/>
</dbReference>
<organism evidence="3 4">
    <name type="scientific">Lasiodiplodia theobromae</name>
    <dbReference type="NCBI Taxonomy" id="45133"/>
    <lineage>
        <taxon>Eukaryota</taxon>
        <taxon>Fungi</taxon>
        <taxon>Dikarya</taxon>
        <taxon>Ascomycota</taxon>
        <taxon>Pezizomycotina</taxon>
        <taxon>Dothideomycetes</taxon>
        <taxon>Dothideomycetes incertae sedis</taxon>
        <taxon>Botryosphaeriales</taxon>
        <taxon>Botryosphaeriaceae</taxon>
        <taxon>Lasiodiplodia</taxon>
    </lineage>
</organism>
<dbReference type="InterPro" id="IPR016181">
    <property type="entry name" value="Acyl_CoA_acyltransferase"/>
</dbReference>
<dbReference type="SUPFAM" id="SSF55729">
    <property type="entry name" value="Acyl-CoA N-acyltransferases (Nat)"/>
    <property type="match status" value="1"/>
</dbReference>
<reference evidence="3 4" key="1">
    <citation type="journal article" date="2019" name="Sci. Rep.">
        <title>A multi-omics analysis of the grapevine pathogen Lasiodiplodia theobromae reveals that temperature affects the expression of virulence- and pathogenicity-related genes.</title>
        <authorList>
            <person name="Felix C."/>
            <person name="Meneses R."/>
            <person name="Goncalves M.F.M."/>
            <person name="Tilleman L."/>
            <person name="Duarte A.S."/>
            <person name="Jorrin-Novo J.V."/>
            <person name="Van de Peer Y."/>
            <person name="Deforce D."/>
            <person name="Van Nieuwerburgh F."/>
            <person name="Esteves A.C."/>
            <person name="Alves A."/>
        </authorList>
    </citation>
    <scope>NUCLEOTIDE SEQUENCE [LARGE SCALE GENOMIC DNA]</scope>
    <source>
        <strain evidence="3 4">LA-SOL3</strain>
    </source>
</reference>
<dbReference type="PANTHER" id="PTHR43441:SF2">
    <property type="entry name" value="FAMILY ACETYLTRANSFERASE, PUTATIVE (AFU_ORTHOLOGUE AFUA_7G00850)-RELATED"/>
    <property type="match status" value="1"/>
</dbReference>
<dbReference type="PROSITE" id="PS51186">
    <property type="entry name" value="GNAT"/>
    <property type="match status" value="1"/>
</dbReference>
<name>A0A5N5DQJ8_9PEZI</name>
<evidence type="ECO:0000259" key="2">
    <source>
        <dbReference type="PROSITE" id="PS51186"/>
    </source>
</evidence>
<dbReference type="AlphaFoldDB" id="A0A5N5DQJ8"/>
<dbReference type="Gene3D" id="3.40.630.30">
    <property type="match status" value="1"/>
</dbReference>
<dbReference type="PANTHER" id="PTHR43441">
    <property type="entry name" value="RIBOSOMAL-PROTEIN-SERINE ACETYLTRANSFERASE"/>
    <property type="match status" value="1"/>
</dbReference>
<dbReference type="GO" id="GO:1990189">
    <property type="term" value="F:protein N-terminal-serine acetyltransferase activity"/>
    <property type="evidence" value="ECO:0007669"/>
    <property type="project" value="TreeGrafter"/>
</dbReference>
<feature type="domain" description="N-acetyltransferase" evidence="2">
    <location>
        <begin position="277"/>
        <end position="444"/>
    </location>
</feature>
<feature type="coiled-coil region" evidence="1">
    <location>
        <begin position="206"/>
        <end position="243"/>
    </location>
</feature>
<gene>
    <name evidence="3" type="primary">YIR042C</name>
    <name evidence="3" type="ORF">DBV05_g1172</name>
</gene>
<dbReference type="Proteomes" id="UP000325902">
    <property type="component" value="Unassembled WGS sequence"/>
</dbReference>
<keyword evidence="1" id="KW-0175">Coiled coil</keyword>
<dbReference type="GO" id="GO:0008999">
    <property type="term" value="F:protein-N-terminal-alanine acetyltransferase activity"/>
    <property type="evidence" value="ECO:0007669"/>
    <property type="project" value="TreeGrafter"/>
</dbReference>
<dbReference type="InterPro" id="IPR051908">
    <property type="entry name" value="Ribosomal_N-acetyltransferase"/>
</dbReference>
<sequence>MSSPDDIDTEDLLAALRDKWGEEKKNWLPSQSLMRYKSSAEWPPCLIKALFDLAIRTRTVKDRDFVVEQLKEMTYASLHRDETPQITLRPSLTPEEEAHQLSRDAQSILASLRRHFNAVDKLVKHWGEGVESGLPYSATLDSSALGWDVKLLRRMAKFAAAYPNASRVMKEFFVVGAIKNREERNGDASRKVTLADFKHAQAHFKKSKRNGDLKDLEDAMAELDEEEAMKKEKEERLKMNKERFRTLVGLPERPLGPVVEPRPVTRPEHRTFQGKHVTLRPLAPSDADALFPLISGPENAWLFDYLPYGPFPSSPDGQDLFRTQVANQCASKDPLFFAILVNDRVLGWSAFMRIDAANGVVEVGHLLFATPLQRTPAATETIYLLAQYAFEDLRYRRLEWKANNLNEASKRAAARLGFVWEGLFRAHLIVRGRRRDTVWFSMVEADWFGEEGKGAAREALSLWLDGANFDGEGKQRRRLEDIRRELVNGAEA</sequence>
<accession>A0A5N5DQJ8</accession>
<proteinExistence type="predicted"/>
<protein>
    <recommendedName>
        <fullName evidence="2">N-acetyltransferase domain-containing protein</fullName>
    </recommendedName>
</protein>